<evidence type="ECO:0000313" key="2">
    <source>
        <dbReference type="Proteomes" id="UP000014974"/>
    </source>
</evidence>
<proteinExistence type="predicted"/>
<dbReference type="EMBL" id="ATNM01000141">
    <property type="protein sequence ID" value="EPR66802.1"/>
    <property type="molecule type" value="Genomic_DNA"/>
</dbReference>
<accession>S7VB79</accession>
<reference evidence="1 2" key="1">
    <citation type="journal article" date="2013" name="Genome Announc.">
        <title>Draft Genome Sequence of Cyclobacterium qasimii Strain M12-11BT, Isolated from Arctic Marine Sediment.</title>
        <authorList>
            <person name="Shivaji S."/>
            <person name="Ara S."/>
            <person name="Singh A."/>
            <person name="Kumar Pinnaka A."/>
        </authorList>
    </citation>
    <scope>NUCLEOTIDE SEQUENCE [LARGE SCALE GENOMIC DNA]</scope>
    <source>
        <strain evidence="1 2">M12-11B</strain>
    </source>
</reference>
<dbReference type="Proteomes" id="UP000014974">
    <property type="component" value="Unassembled WGS sequence"/>
</dbReference>
<dbReference type="AlphaFoldDB" id="S7VB79"/>
<organism evidence="1 2">
    <name type="scientific">Cyclobacterium qasimii M12-11B</name>
    <dbReference type="NCBI Taxonomy" id="641524"/>
    <lineage>
        <taxon>Bacteria</taxon>
        <taxon>Pseudomonadati</taxon>
        <taxon>Bacteroidota</taxon>
        <taxon>Cytophagia</taxon>
        <taxon>Cytophagales</taxon>
        <taxon>Cyclobacteriaceae</taxon>
        <taxon>Cyclobacterium</taxon>
    </lineage>
</organism>
<evidence type="ECO:0000313" key="1">
    <source>
        <dbReference type="EMBL" id="EPR66802.1"/>
    </source>
</evidence>
<protein>
    <submittedName>
        <fullName evidence="1">Uncharacterized protein</fullName>
    </submittedName>
</protein>
<comment type="caution">
    <text evidence="1">The sequence shown here is derived from an EMBL/GenBank/DDBJ whole genome shotgun (WGS) entry which is preliminary data.</text>
</comment>
<name>S7VB79_9BACT</name>
<sequence>MHFQTTILLAKKFQKLNDLFIIGPHFPVQYFISLKVNKI</sequence>
<gene>
    <name evidence="1" type="ORF">ADICYQ_4234</name>
</gene>